<dbReference type="InterPro" id="IPR045063">
    <property type="entry name" value="Dynamin_N"/>
</dbReference>
<protein>
    <submittedName>
        <fullName evidence="2">Putative ABC iron siderophore transporter, fused permease and ATPase domains</fullName>
    </submittedName>
</protein>
<dbReference type="AlphaFoldDB" id="A0A1R4FCX1"/>
<reference evidence="2 3" key="1">
    <citation type="submission" date="2017-02" db="EMBL/GenBank/DDBJ databases">
        <authorList>
            <person name="Peterson S.W."/>
        </authorList>
    </citation>
    <scope>NUCLEOTIDE SEQUENCE [LARGE SCALE GENOMIC DNA]</scope>
    <source>
        <strain evidence="2 3">LMG 22410</strain>
    </source>
</reference>
<sequence>MGQNGIVPGNQTDAPQALRSTLEETQFALDADSAAKRDSIVRQLADYVQPRLERLDAPLLAVVGGSTGAGKSTLVNALVGRRVSAAGVIRPTTRQPLIVCHPDDERWFSDSRILPSLARVRSDGATGESADGAAIRILATDSMPSGLALLDAPDFDSIDDGNRALAAQLLAAADLWLFVTTPARYADALPWQFLHRAAERDIEVAVVLNRVDEEARESIAADLQVMLTEAGLGDARLFEVGTVSQFDEVLPAESIERIRKHLHGLAEDAQSRRAVAARTLVGAARDLASGVDALADARARELERASAARALVAAEYAEATEQVIEATSDGRLLRDEVLGRWQDFVGTSDVFRKVEQWFSGTVDRIGRFFTGKPEPLQAVETEIEHGLHAVIIDAGESAAARAWRGIGRTEPQLRDLDTPGLATASADLSGRSAQLIREWQASLVETIQASAGGKRMRARIMSLGLNAITVALMIVVFASTGGLTGGEIAIAGGSAVVGQKLLETIFGEDAVRRLAAKAKTELNERVDRLMSEEAKRYEVLLEQLEAGSSADELRERARDVVELAESAVAVGQSDAARPSDGAGDAS</sequence>
<dbReference type="InterPro" id="IPR005662">
    <property type="entry name" value="GTPase_Era-like"/>
</dbReference>
<dbReference type="PANTHER" id="PTHR42698">
    <property type="entry name" value="GTPASE ERA"/>
    <property type="match status" value="1"/>
</dbReference>
<dbReference type="GO" id="GO:0005525">
    <property type="term" value="F:GTP binding"/>
    <property type="evidence" value="ECO:0007669"/>
    <property type="project" value="InterPro"/>
</dbReference>
<dbReference type="SUPFAM" id="SSF52540">
    <property type="entry name" value="P-loop containing nucleoside triphosphate hydrolases"/>
    <property type="match status" value="1"/>
</dbReference>
<proteinExistence type="predicted"/>
<dbReference type="GO" id="GO:0043024">
    <property type="term" value="F:ribosomal small subunit binding"/>
    <property type="evidence" value="ECO:0007669"/>
    <property type="project" value="TreeGrafter"/>
</dbReference>
<dbReference type="EMBL" id="FUHU01000020">
    <property type="protein sequence ID" value="SJM53754.1"/>
    <property type="molecule type" value="Genomic_DNA"/>
</dbReference>
<dbReference type="CDD" id="cd00882">
    <property type="entry name" value="Ras_like_GTPase"/>
    <property type="match status" value="1"/>
</dbReference>
<dbReference type="PANTHER" id="PTHR42698:SF1">
    <property type="entry name" value="GTPASE ERA, MITOCHONDRIAL"/>
    <property type="match status" value="1"/>
</dbReference>
<dbReference type="GO" id="GO:0000028">
    <property type="term" value="P:ribosomal small subunit assembly"/>
    <property type="evidence" value="ECO:0007669"/>
    <property type="project" value="TreeGrafter"/>
</dbReference>
<evidence type="ECO:0000259" key="1">
    <source>
        <dbReference type="Pfam" id="PF00350"/>
    </source>
</evidence>
<dbReference type="Pfam" id="PF00350">
    <property type="entry name" value="Dynamin_N"/>
    <property type="match status" value="1"/>
</dbReference>
<keyword evidence="3" id="KW-1185">Reference proteome</keyword>
<evidence type="ECO:0000313" key="3">
    <source>
        <dbReference type="Proteomes" id="UP000195787"/>
    </source>
</evidence>
<dbReference type="GO" id="GO:0005829">
    <property type="term" value="C:cytosol"/>
    <property type="evidence" value="ECO:0007669"/>
    <property type="project" value="TreeGrafter"/>
</dbReference>
<dbReference type="GO" id="GO:0019843">
    <property type="term" value="F:rRNA binding"/>
    <property type="evidence" value="ECO:0007669"/>
    <property type="project" value="TreeGrafter"/>
</dbReference>
<feature type="domain" description="Dynamin N-terminal" evidence="1">
    <location>
        <begin position="62"/>
        <end position="203"/>
    </location>
</feature>
<name>A0A1R4FCX1_9MICO</name>
<evidence type="ECO:0000313" key="2">
    <source>
        <dbReference type="EMBL" id="SJM53754.1"/>
    </source>
</evidence>
<dbReference type="InterPro" id="IPR027417">
    <property type="entry name" value="P-loop_NTPase"/>
</dbReference>
<organism evidence="2 3">
    <name type="scientific">Agrococcus casei LMG 22410</name>
    <dbReference type="NCBI Taxonomy" id="1255656"/>
    <lineage>
        <taxon>Bacteria</taxon>
        <taxon>Bacillati</taxon>
        <taxon>Actinomycetota</taxon>
        <taxon>Actinomycetes</taxon>
        <taxon>Micrococcales</taxon>
        <taxon>Microbacteriaceae</taxon>
        <taxon>Agrococcus</taxon>
    </lineage>
</organism>
<gene>
    <name evidence="2" type="ORF">CZ674_03910</name>
</gene>
<accession>A0A1R4FCX1</accession>
<dbReference type="Gene3D" id="3.40.50.300">
    <property type="entry name" value="P-loop containing nucleotide triphosphate hydrolases"/>
    <property type="match status" value="1"/>
</dbReference>
<dbReference type="Proteomes" id="UP000195787">
    <property type="component" value="Unassembled WGS sequence"/>
</dbReference>